<dbReference type="CDD" id="cd03801">
    <property type="entry name" value="GT4_PimA-like"/>
    <property type="match status" value="1"/>
</dbReference>
<feature type="domain" description="Glycosyltransferase subfamily 4-like N-terminal" evidence="4">
    <location>
        <begin position="12"/>
        <end position="163"/>
    </location>
</feature>
<dbReference type="RefSeq" id="WP_189415856.1">
    <property type="nucleotide sequence ID" value="NZ_BMYZ01000001.1"/>
</dbReference>
<protein>
    <submittedName>
        <fullName evidence="5">Glycosyl transferase group 1</fullName>
    </submittedName>
</protein>
<accession>A0ABQ3AQV4</accession>
<comment type="caution">
    <text evidence="5">The sequence shown here is derived from an EMBL/GenBank/DDBJ whole genome shotgun (WGS) entry which is preliminary data.</text>
</comment>
<name>A0ABQ3AQV4_9GAMM</name>
<dbReference type="Pfam" id="PF13439">
    <property type="entry name" value="Glyco_transf_4"/>
    <property type="match status" value="1"/>
</dbReference>
<dbReference type="InterPro" id="IPR001296">
    <property type="entry name" value="Glyco_trans_1"/>
</dbReference>
<dbReference type="EMBL" id="BMYZ01000001">
    <property type="protein sequence ID" value="GGY64423.1"/>
    <property type="molecule type" value="Genomic_DNA"/>
</dbReference>
<dbReference type="PANTHER" id="PTHR12526:SF629">
    <property type="entry name" value="TEICHURONIC ACID BIOSYNTHESIS GLYCOSYLTRANSFERASE TUAH-RELATED"/>
    <property type="match status" value="1"/>
</dbReference>
<feature type="domain" description="Glycosyl transferase family 1" evidence="3">
    <location>
        <begin position="176"/>
        <end position="343"/>
    </location>
</feature>
<evidence type="ECO:0000256" key="1">
    <source>
        <dbReference type="ARBA" id="ARBA00022676"/>
    </source>
</evidence>
<sequence length="375" mass="42691">MNILHISGVLKWGGGENHIQNLCFELAQSNPEVNNIILCVDGGQFHQKLTRLKIKFFTARRRRRIDFNFISTIIKLCKQESIDLIHLHDPTAMQLTIIADHFSSLPPFVLSRKISYPIRRNFLTLYKYNYKKIKKYLCVSDETRRTLEVGVKDKSKAITVYHGTRIDNKSDVTPFKLREKLGIAEDIKIVGNIANHYPAKDLFTYVRTINRLINEHGRKDVHFVQIGSPADKTPEIMALVKAYNLEAYVSFLGFTEDASNFIPQFDIGFMSSKLEGIAQFLYECFYHRVPIVTTNAGGAAEIIKQGETGFIADKGDDEALARHLVYVLDHPEESKVITENGNKLLYSQFITPVMAQKTLAVYREIIADETVGSKT</sequence>
<dbReference type="PANTHER" id="PTHR12526">
    <property type="entry name" value="GLYCOSYLTRANSFERASE"/>
    <property type="match status" value="1"/>
</dbReference>
<dbReference type="GO" id="GO:0016740">
    <property type="term" value="F:transferase activity"/>
    <property type="evidence" value="ECO:0007669"/>
    <property type="project" value="UniProtKB-KW"/>
</dbReference>
<keyword evidence="6" id="KW-1185">Reference proteome</keyword>
<dbReference type="InterPro" id="IPR028098">
    <property type="entry name" value="Glyco_trans_4-like_N"/>
</dbReference>
<keyword evidence="2 5" id="KW-0808">Transferase</keyword>
<dbReference type="Proteomes" id="UP000619761">
    <property type="component" value="Unassembled WGS sequence"/>
</dbReference>
<evidence type="ECO:0000259" key="3">
    <source>
        <dbReference type="Pfam" id="PF00534"/>
    </source>
</evidence>
<evidence type="ECO:0000313" key="5">
    <source>
        <dbReference type="EMBL" id="GGY64423.1"/>
    </source>
</evidence>
<keyword evidence="1" id="KW-0328">Glycosyltransferase</keyword>
<organism evidence="5 6">
    <name type="scientific">Cellvibrio zantedeschiae</name>
    <dbReference type="NCBI Taxonomy" id="1237077"/>
    <lineage>
        <taxon>Bacteria</taxon>
        <taxon>Pseudomonadati</taxon>
        <taxon>Pseudomonadota</taxon>
        <taxon>Gammaproteobacteria</taxon>
        <taxon>Cellvibrionales</taxon>
        <taxon>Cellvibrionaceae</taxon>
        <taxon>Cellvibrio</taxon>
    </lineage>
</organism>
<dbReference type="Pfam" id="PF00534">
    <property type="entry name" value="Glycos_transf_1"/>
    <property type="match status" value="1"/>
</dbReference>
<evidence type="ECO:0000313" key="6">
    <source>
        <dbReference type="Proteomes" id="UP000619761"/>
    </source>
</evidence>
<evidence type="ECO:0000259" key="4">
    <source>
        <dbReference type="Pfam" id="PF13439"/>
    </source>
</evidence>
<evidence type="ECO:0000256" key="2">
    <source>
        <dbReference type="ARBA" id="ARBA00022679"/>
    </source>
</evidence>
<reference evidence="6" key="1">
    <citation type="journal article" date="2019" name="Int. J. Syst. Evol. Microbiol.">
        <title>The Global Catalogue of Microorganisms (GCM) 10K type strain sequencing project: providing services to taxonomists for standard genome sequencing and annotation.</title>
        <authorList>
            <consortium name="The Broad Institute Genomics Platform"/>
            <consortium name="The Broad Institute Genome Sequencing Center for Infectious Disease"/>
            <person name="Wu L."/>
            <person name="Ma J."/>
        </authorList>
    </citation>
    <scope>NUCLEOTIDE SEQUENCE [LARGE SCALE GENOMIC DNA]</scope>
    <source>
        <strain evidence="6">KCTC 32239</strain>
    </source>
</reference>
<dbReference type="SUPFAM" id="SSF53756">
    <property type="entry name" value="UDP-Glycosyltransferase/glycogen phosphorylase"/>
    <property type="match status" value="1"/>
</dbReference>
<proteinExistence type="predicted"/>
<gene>
    <name evidence="5" type="ORF">GCM10011613_05240</name>
</gene>
<dbReference type="Gene3D" id="3.40.50.2000">
    <property type="entry name" value="Glycogen Phosphorylase B"/>
    <property type="match status" value="2"/>
</dbReference>